<organism evidence="4">
    <name type="scientific">Lichtheimia ramosa</name>
    <dbReference type="NCBI Taxonomy" id="688394"/>
    <lineage>
        <taxon>Eukaryota</taxon>
        <taxon>Fungi</taxon>
        <taxon>Fungi incertae sedis</taxon>
        <taxon>Mucoromycota</taxon>
        <taxon>Mucoromycotina</taxon>
        <taxon>Mucoromycetes</taxon>
        <taxon>Mucorales</taxon>
        <taxon>Lichtheimiaceae</taxon>
        <taxon>Lichtheimia</taxon>
    </lineage>
</organism>
<feature type="compositionally biased region" description="Basic and acidic residues" evidence="2">
    <location>
        <begin position="301"/>
        <end position="320"/>
    </location>
</feature>
<feature type="compositionally biased region" description="Basic and acidic residues" evidence="2">
    <location>
        <begin position="328"/>
        <end position="337"/>
    </location>
</feature>
<gene>
    <name evidence="4" type="ORF">LRAMOSA05727</name>
</gene>
<dbReference type="SUPFAM" id="SSF101233">
    <property type="entry name" value="PWI domain"/>
    <property type="match status" value="1"/>
</dbReference>
<dbReference type="PROSITE" id="PS51025">
    <property type="entry name" value="PWI"/>
    <property type="match status" value="1"/>
</dbReference>
<sequence length="337" mass="39838">MAQRCLEYNSSTPLSTPRHTQIAMGDAGFFKGTSADQDSRFSNKEKKLLKSMSFPPEFDQKVNMKKVKLDVIKPWMTQRITELLGVEDELVIDFAFGLLEEKDPDPKLMQINLTGFLEKNTQQFILELWKLLLSAQDSVSGIPKQFLEQKKQEILKNQQQQSELKARQDAVMDAIRRRKEAEKDDYRGGRRSRFDQPRRRSPSPRRYRSRSRSPSRKYHRSDRYRSSRRYDDNDENNDDSRSSRRHHRKSSRERRRRSPSTPRRRHDSISPTRHRNPSPSPSRRNASREQESLSTHPQRTSKWDTDEHDDPRKKTAELREQALASLMKRRETSQGQE</sequence>
<evidence type="ECO:0000256" key="1">
    <source>
        <dbReference type="ARBA" id="ARBA00022664"/>
    </source>
</evidence>
<name>A0A077X150_9FUNG</name>
<proteinExistence type="predicted"/>
<evidence type="ECO:0000313" key="4">
    <source>
        <dbReference type="EMBL" id="CDS13551.1"/>
    </source>
</evidence>
<dbReference type="GO" id="GO:0006397">
    <property type="term" value="P:mRNA processing"/>
    <property type="evidence" value="ECO:0007669"/>
    <property type="project" value="UniProtKB-KW"/>
</dbReference>
<dbReference type="InterPro" id="IPR036483">
    <property type="entry name" value="PWI_dom_sf"/>
</dbReference>
<feature type="compositionally biased region" description="Basic and acidic residues" evidence="2">
    <location>
        <begin position="221"/>
        <end position="231"/>
    </location>
</feature>
<feature type="compositionally biased region" description="Basic and acidic residues" evidence="2">
    <location>
        <begin position="179"/>
        <end position="198"/>
    </location>
</feature>
<reference evidence="4" key="1">
    <citation type="journal article" date="2014" name="Genome Announc.">
        <title>De novo whole-genome sequence and genome annotation of Lichtheimia ramosa.</title>
        <authorList>
            <person name="Linde J."/>
            <person name="Schwartze V."/>
            <person name="Binder U."/>
            <person name="Lass-Florl C."/>
            <person name="Voigt K."/>
            <person name="Horn F."/>
        </authorList>
    </citation>
    <scope>NUCLEOTIDE SEQUENCE</scope>
    <source>
        <strain evidence="4">JMRC FSU:6197</strain>
    </source>
</reference>
<dbReference type="PANTHER" id="PTHR23148">
    <property type="entry name" value="SERINE/ARGININE REGULATED NUCLEAR MATRIX PROTEIN"/>
    <property type="match status" value="1"/>
</dbReference>
<dbReference type="InterPro" id="IPR052225">
    <property type="entry name" value="Ser/Arg_repetitive_matrix"/>
</dbReference>
<dbReference type="EMBL" id="LK023379">
    <property type="protein sequence ID" value="CDS13551.1"/>
    <property type="molecule type" value="Genomic_DNA"/>
</dbReference>
<dbReference type="Pfam" id="PF01480">
    <property type="entry name" value="PWI"/>
    <property type="match status" value="1"/>
</dbReference>
<protein>
    <recommendedName>
        <fullName evidence="3">PWI domain-containing protein</fullName>
    </recommendedName>
</protein>
<feature type="domain" description="PWI" evidence="3">
    <location>
        <begin position="51"/>
        <end position="149"/>
    </location>
</feature>
<dbReference type="SMART" id="SM00311">
    <property type="entry name" value="PWI"/>
    <property type="match status" value="1"/>
</dbReference>
<dbReference type="GO" id="GO:0003723">
    <property type="term" value="F:RNA binding"/>
    <property type="evidence" value="ECO:0007669"/>
    <property type="project" value="TreeGrafter"/>
</dbReference>
<dbReference type="GO" id="GO:0005681">
    <property type="term" value="C:spliceosomal complex"/>
    <property type="evidence" value="ECO:0007669"/>
    <property type="project" value="TreeGrafter"/>
</dbReference>
<evidence type="ECO:0000256" key="2">
    <source>
        <dbReference type="SAM" id="MobiDB-lite"/>
    </source>
</evidence>
<dbReference type="AlphaFoldDB" id="A0A077X150"/>
<dbReference type="Gene3D" id="1.20.1390.10">
    <property type="entry name" value="PWI domain"/>
    <property type="match status" value="1"/>
</dbReference>
<dbReference type="GO" id="GO:0048024">
    <property type="term" value="P:regulation of mRNA splicing, via spliceosome"/>
    <property type="evidence" value="ECO:0007669"/>
    <property type="project" value="TreeGrafter"/>
</dbReference>
<accession>A0A077X150</accession>
<feature type="region of interest" description="Disordered" evidence="2">
    <location>
        <begin position="177"/>
        <end position="337"/>
    </location>
</feature>
<dbReference type="PANTHER" id="PTHR23148:SF0">
    <property type="entry name" value="SERINE_ARGININE REPETITIVE MATRIX PROTEIN 1"/>
    <property type="match status" value="1"/>
</dbReference>
<dbReference type="InterPro" id="IPR002483">
    <property type="entry name" value="PWI_dom"/>
</dbReference>
<keyword evidence="1" id="KW-0507">mRNA processing</keyword>
<feature type="compositionally biased region" description="Basic residues" evidence="2">
    <location>
        <begin position="199"/>
        <end position="220"/>
    </location>
</feature>
<dbReference type="OrthoDB" id="163257at2759"/>
<evidence type="ECO:0000259" key="3">
    <source>
        <dbReference type="PROSITE" id="PS51025"/>
    </source>
</evidence>
<feature type="compositionally biased region" description="Basic residues" evidence="2">
    <location>
        <begin position="243"/>
        <end position="276"/>
    </location>
</feature>